<gene>
    <name evidence="1" type="ordered locus">MCP_1406</name>
</gene>
<reference evidence="1 2" key="1">
    <citation type="journal article" date="2007" name="Appl. Environ. Microbiol.">
        <title>Isolation of key methanogens for global methane emission from rice paddy fields: a novel isolate affiliated with the clone cluster rice cluster I.</title>
        <authorList>
            <person name="Sakai S."/>
            <person name="Imachi H."/>
            <person name="Sekiguchi Y."/>
            <person name="Ohashi A."/>
            <person name="Harada H."/>
            <person name="Kamagata Y."/>
        </authorList>
    </citation>
    <scope>NUCLEOTIDE SEQUENCE [LARGE SCALE GENOMIC DNA]</scope>
    <source>
        <strain evidence="2">DSM 17711 / JCM 13418 / NBRC 101707 / SANAE</strain>
    </source>
</reference>
<evidence type="ECO:0000313" key="1">
    <source>
        <dbReference type="EMBL" id="BAI61478.1"/>
    </source>
</evidence>
<organism evidence="1 2">
    <name type="scientific">Methanocella paludicola (strain DSM 17711 / JCM 13418 / NBRC 101707 / SANAE)</name>
    <dbReference type="NCBI Taxonomy" id="304371"/>
    <lineage>
        <taxon>Archaea</taxon>
        <taxon>Methanobacteriati</taxon>
        <taxon>Methanobacteriota</taxon>
        <taxon>Stenosarchaea group</taxon>
        <taxon>Methanomicrobia</taxon>
        <taxon>Methanocellales</taxon>
        <taxon>Methanocellaceae</taxon>
        <taxon>Methanocella</taxon>
    </lineage>
</organism>
<accession>D1YYF6</accession>
<dbReference type="AlphaFoldDB" id="D1YYF6"/>
<name>D1YYF6_METPS</name>
<proteinExistence type="predicted"/>
<protein>
    <submittedName>
        <fullName evidence="1">Uncharacterized protein</fullName>
    </submittedName>
</protein>
<evidence type="ECO:0000313" key="2">
    <source>
        <dbReference type="Proteomes" id="UP000001882"/>
    </source>
</evidence>
<sequence>MTCKDLPHMTDKNAKLVLIAILIVAISLTTAGCSGAFIRAPTPTPAAPTPTPVVTATPLPTPVPTITGPVDLIFTRPLESGANNTSAIHVLTGNITYNGDPAAGYIVLVDTVNGCEYGNRTGADGKFKVTFRDDWGSTYTMKIVDTSDCVIYADRTPRPVSETGPFAISIEVPSSKQIHVSIAP</sequence>
<reference evidence="2" key="3">
    <citation type="journal article" date="2011" name="PLoS ONE">
        <title>Genome sequence of a mesophilic hydrogenotrophic methanogen Methanocella paludicola, the first cultivated representative of the order Methanocellales.</title>
        <authorList>
            <person name="Sakai S."/>
            <person name="Takaki Y."/>
            <person name="Shimamura S."/>
            <person name="Sekine M."/>
            <person name="Tajima T."/>
            <person name="Kosugi H."/>
            <person name="Ichikawa N."/>
            <person name="Tasumi E."/>
            <person name="Hiraki A.T."/>
            <person name="Shimizu A."/>
            <person name="Kato Y."/>
            <person name="Nishiko R."/>
            <person name="Mori K."/>
            <person name="Fujita N."/>
            <person name="Imachi H."/>
            <person name="Takai K."/>
        </authorList>
    </citation>
    <scope>NUCLEOTIDE SEQUENCE [LARGE SCALE GENOMIC DNA]</scope>
    <source>
        <strain evidence="2">DSM 17711 / JCM 13418 / NBRC 101707 / SANAE</strain>
    </source>
</reference>
<dbReference type="InParanoid" id="D1YYF6"/>
<dbReference type="STRING" id="304371.MCP_1406"/>
<dbReference type="KEGG" id="mpd:MCP_1406"/>
<reference evidence="1 2" key="2">
    <citation type="journal article" date="2008" name="Int. J. Syst. Evol. Microbiol.">
        <title>Methanocella paludicola gen. nov., sp. nov., a methane-producing archaeon, the first isolate of the lineage 'Rice Cluster I', and proposal of the new archaeal order Methanocellales ord. nov.</title>
        <authorList>
            <person name="Sakai S."/>
            <person name="Imachi H."/>
            <person name="Hanada S."/>
            <person name="Ohashi A."/>
            <person name="Harada H."/>
            <person name="Kamagata Y."/>
        </authorList>
    </citation>
    <scope>NUCLEOTIDE SEQUENCE [LARGE SCALE GENOMIC DNA]</scope>
    <source>
        <strain evidence="2">DSM 17711 / JCM 13418 / NBRC 101707 / SANAE</strain>
    </source>
</reference>
<dbReference type="Proteomes" id="UP000001882">
    <property type="component" value="Chromosome"/>
</dbReference>
<dbReference type="EMBL" id="AP011532">
    <property type="protein sequence ID" value="BAI61478.1"/>
    <property type="molecule type" value="Genomic_DNA"/>
</dbReference>
<dbReference type="PROSITE" id="PS51257">
    <property type="entry name" value="PROKAR_LIPOPROTEIN"/>
    <property type="match status" value="1"/>
</dbReference>
<keyword evidence="2" id="KW-1185">Reference proteome</keyword>